<dbReference type="EMBL" id="ANNX02000052">
    <property type="protein sequence ID" value="KYC35270.1"/>
    <property type="molecule type" value="Genomic_DNA"/>
</dbReference>
<reference evidence="1 2" key="1">
    <citation type="journal article" date="2013" name="Genome Biol. Evol.">
        <title>Genomes of Stigonematalean cyanobacteria (subsection V) and the evolution of oxygenic photosynthesis from prokaryotes to plastids.</title>
        <authorList>
            <person name="Dagan T."/>
            <person name="Roettger M."/>
            <person name="Stucken K."/>
            <person name="Landan G."/>
            <person name="Koch R."/>
            <person name="Major P."/>
            <person name="Gould S.B."/>
            <person name="Goremykin V.V."/>
            <person name="Rippka R."/>
            <person name="Tandeau de Marsac N."/>
            <person name="Gugger M."/>
            <person name="Lockhart P.J."/>
            <person name="Allen J.F."/>
            <person name="Brune I."/>
            <person name="Maus I."/>
            <person name="Puhler A."/>
            <person name="Martin W.F."/>
        </authorList>
    </citation>
    <scope>NUCLEOTIDE SEQUENCE [LARGE SCALE GENOMIC DNA]</scope>
    <source>
        <strain evidence="1 2">PCC 7110</strain>
    </source>
</reference>
<dbReference type="RefSeq" id="WP_017745405.1">
    <property type="nucleotide sequence ID" value="NZ_KQ976354.1"/>
</dbReference>
<comment type="caution">
    <text evidence="1">The sequence shown here is derived from an EMBL/GenBank/DDBJ whole genome shotgun (WGS) entry which is preliminary data.</text>
</comment>
<dbReference type="STRING" id="128403.WA1_08945"/>
<accession>A0A139WS63</accession>
<gene>
    <name evidence="1" type="ORF">WA1_08945</name>
</gene>
<keyword evidence="2" id="KW-1185">Reference proteome</keyword>
<dbReference type="AlphaFoldDB" id="A0A139WS63"/>
<dbReference type="Proteomes" id="UP000076925">
    <property type="component" value="Unassembled WGS sequence"/>
</dbReference>
<sequence length="91" mass="10124">MTTSVKVTKVYDDIVEFIASGTTPQSVINFKLSAEAKERLDDLVYSHHTGELTPDEQKELDYFLMLEHIMTAEYGIGSVSFKGVDISCVSC</sequence>
<proteinExistence type="predicted"/>
<name>A0A139WS63_9CYAN</name>
<protein>
    <submittedName>
        <fullName evidence="1">Uncharacterized protein</fullName>
    </submittedName>
</protein>
<organism evidence="1 2">
    <name type="scientific">Scytonema hofmannii PCC 7110</name>
    <dbReference type="NCBI Taxonomy" id="128403"/>
    <lineage>
        <taxon>Bacteria</taxon>
        <taxon>Bacillati</taxon>
        <taxon>Cyanobacteriota</taxon>
        <taxon>Cyanophyceae</taxon>
        <taxon>Nostocales</taxon>
        <taxon>Scytonemataceae</taxon>
        <taxon>Scytonema</taxon>
    </lineage>
</organism>
<evidence type="ECO:0000313" key="1">
    <source>
        <dbReference type="EMBL" id="KYC35270.1"/>
    </source>
</evidence>
<evidence type="ECO:0000313" key="2">
    <source>
        <dbReference type="Proteomes" id="UP000076925"/>
    </source>
</evidence>